<dbReference type="AlphaFoldDB" id="A0A2C5ZFE8"/>
<dbReference type="GO" id="GO:0004659">
    <property type="term" value="F:prenyltransferase activity"/>
    <property type="evidence" value="ECO:0007669"/>
    <property type="project" value="InterPro"/>
</dbReference>
<dbReference type="Proteomes" id="UP000226431">
    <property type="component" value="Unassembled WGS sequence"/>
</dbReference>
<evidence type="ECO:0000313" key="6">
    <source>
        <dbReference type="Proteomes" id="UP000226431"/>
    </source>
</evidence>
<evidence type="ECO:0000256" key="3">
    <source>
        <dbReference type="ARBA" id="ARBA00022842"/>
    </source>
</evidence>
<comment type="caution">
    <text evidence="5">The sequence shown here is derived from an EMBL/GenBank/DDBJ whole genome shotgun (WGS) entry which is preliminary data.</text>
</comment>
<dbReference type="InterPro" id="IPR008949">
    <property type="entry name" value="Isoprenoid_synthase_dom_sf"/>
</dbReference>
<keyword evidence="3" id="KW-0460">Magnesium</keyword>
<organism evidence="5 6">
    <name type="scientific">Ophiocordyceps camponoti-rufipedis</name>
    <dbReference type="NCBI Taxonomy" id="2004952"/>
    <lineage>
        <taxon>Eukaryota</taxon>
        <taxon>Fungi</taxon>
        <taxon>Dikarya</taxon>
        <taxon>Ascomycota</taxon>
        <taxon>Pezizomycotina</taxon>
        <taxon>Sordariomycetes</taxon>
        <taxon>Hypocreomycetidae</taxon>
        <taxon>Hypocreales</taxon>
        <taxon>Ophiocordycipitaceae</taxon>
        <taxon>Ophiocordyceps</taxon>
    </lineage>
</organism>
<dbReference type="InterPro" id="IPR033749">
    <property type="entry name" value="Polyprenyl_synt_CS"/>
</dbReference>
<dbReference type="PANTHER" id="PTHR12001:SF72">
    <property type="entry name" value="THIJ_PFPI FAMILY PROTEIN (AFU_ORTHOLOGUE AFUA_3G01210)-RELATED"/>
    <property type="match status" value="1"/>
</dbReference>
<dbReference type="SFLD" id="SFLDS00005">
    <property type="entry name" value="Isoprenoid_Synthase_Type_I"/>
    <property type="match status" value="1"/>
</dbReference>
<keyword evidence="1" id="KW-0808">Transferase</keyword>
<dbReference type="PROSITE" id="PS00444">
    <property type="entry name" value="POLYPRENYL_SYNTHASE_2"/>
    <property type="match status" value="1"/>
</dbReference>
<keyword evidence="2" id="KW-0479">Metal-binding</keyword>
<keyword evidence="6" id="KW-1185">Reference proteome</keyword>
<dbReference type="InterPro" id="IPR000092">
    <property type="entry name" value="Polyprenyl_synt"/>
</dbReference>
<dbReference type="PANTHER" id="PTHR12001">
    <property type="entry name" value="GERANYLGERANYL PYROPHOSPHATE SYNTHASE"/>
    <property type="match status" value="1"/>
</dbReference>
<protein>
    <submittedName>
        <fullName evidence="5">Uncharacterized protein</fullName>
    </submittedName>
</protein>
<gene>
    <name evidence="5" type="ORF">CDD80_345</name>
</gene>
<dbReference type="Pfam" id="PF00348">
    <property type="entry name" value="polyprenyl_synt"/>
    <property type="match status" value="1"/>
</dbReference>
<dbReference type="GO" id="GO:0043386">
    <property type="term" value="P:mycotoxin biosynthetic process"/>
    <property type="evidence" value="ECO:0007669"/>
    <property type="project" value="UniProtKB-ARBA"/>
</dbReference>
<dbReference type="GO" id="GO:0046872">
    <property type="term" value="F:metal ion binding"/>
    <property type="evidence" value="ECO:0007669"/>
    <property type="project" value="UniProtKB-KW"/>
</dbReference>
<dbReference type="GO" id="GO:0046165">
    <property type="term" value="P:alcohol biosynthetic process"/>
    <property type="evidence" value="ECO:0007669"/>
    <property type="project" value="UniProtKB-ARBA"/>
</dbReference>
<dbReference type="OrthoDB" id="6921389at2759"/>
<reference evidence="5 6" key="1">
    <citation type="submission" date="2017-06" db="EMBL/GenBank/DDBJ databases">
        <title>Ant-infecting Ophiocordyceps genomes reveal a high diversity of potential behavioral manipulation genes and a possible major role for enterotoxins.</title>
        <authorList>
            <person name="De Bekker C."/>
            <person name="Evans H.C."/>
            <person name="Brachmann A."/>
            <person name="Hughes D.P."/>
        </authorList>
    </citation>
    <scope>NUCLEOTIDE SEQUENCE [LARGE SCALE GENOMIC DNA]</scope>
    <source>
        <strain evidence="5 6">Map16</strain>
    </source>
</reference>
<name>A0A2C5ZFE8_9HYPO</name>
<feature type="region of interest" description="Disordered" evidence="4">
    <location>
        <begin position="347"/>
        <end position="368"/>
    </location>
</feature>
<evidence type="ECO:0000256" key="2">
    <source>
        <dbReference type="ARBA" id="ARBA00022723"/>
    </source>
</evidence>
<dbReference type="GO" id="GO:0008299">
    <property type="term" value="P:isoprenoid biosynthetic process"/>
    <property type="evidence" value="ECO:0007669"/>
    <property type="project" value="InterPro"/>
</dbReference>
<dbReference type="PROSITE" id="PS00723">
    <property type="entry name" value="POLYPRENYL_SYNTHASE_1"/>
    <property type="match status" value="1"/>
</dbReference>
<dbReference type="Pfam" id="PF19086">
    <property type="entry name" value="Terpene_syn_C_2"/>
    <property type="match status" value="1"/>
</dbReference>
<accession>A0A2C5ZFE8</accession>
<dbReference type="STRING" id="2004952.A0A2C5ZFE8"/>
<dbReference type="EMBL" id="NJES01000011">
    <property type="protein sequence ID" value="PHH80665.1"/>
    <property type="molecule type" value="Genomic_DNA"/>
</dbReference>
<evidence type="ECO:0000313" key="5">
    <source>
        <dbReference type="EMBL" id="PHH80665.1"/>
    </source>
</evidence>
<sequence>MNGSAIRVPFPQQPFVRCRQVDPELIRETGAFTRFPALLSNSDDKADLGSRRARDDMAALIGHPAVESGCVSSIGNFNGLLLFNSLPERLESISYLNELAFLHDDATANGDDETIATAHKRLDYALNPEDTKSPDDSALSHKMKRLYSSIVLECCEMDAQPALDMIRSYSKEWLRVLNKEPMPTTSLNDYFRKRIQDGGTRVYWWMMAFCHGNRMTEEEFARIEPVIHAAERVFLATNDYYSWQKEKLGPLDRIWNAVLVFMKSESCSEQEAIAKLKQFIIDEEVIFQDELYRFCAVNYDLPPHMQLLVNTLEPSIGGYHAWCAICPRQNDWKKNPPPPFVLPEPVKKQNGSSSIAHQTENGSLKNGVHRVDDDSIVQRASAVLTAPTTYIRSLSSKNVRSQLVDAFNLWLNQPKEVLDAIKETVDGLHQSSLLLDDIQDRSPLRRGKVAAHHIFGEAQTINSATFMFVEVTKRIHGLGNPTMTSVLLQELESLFLGQALDLNWKVTTQCPSKEDYLAMVDRKTGSMFRLILRLLTAARDQKYSSIMSQFDNLARLLGRWYQVRDDYMNLKGGGYTSQKGFCEDLDEGKLSYPILCCCATDAFARNVILGMFRQRATTSTQTLPRESKLQMLDLVNRSGALGETFNLVTRLQAEVEREIGYLEGLYGEANPILRLLILTLSDVPEPDV</sequence>
<evidence type="ECO:0000256" key="1">
    <source>
        <dbReference type="ARBA" id="ARBA00022679"/>
    </source>
</evidence>
<dbReference type="SUPFAM" id="SSF48576">
    <property type="entry name" value="Terpenoid synthases"/>
    <property type="match status" value="2"/>
</dbReference>
<evidence type="ECO:0000256" key="4">
    <source>
        <dbReference type="SAM" id="MobiDB-lite"/>
    </source>
</evidence>
<proteinExistence type="predicted"/>
<dbReference type="Gene3D" id="1.10.600.10">
    <property type="entry name" value="Farnesyl Diphosphate Synthase"/>
    <property type="match status" value="2"/>
</dbReference>
<feature type="compositionally biased region" description="Polar residues" evidence="4">
    <location>
        <begin position="349"/>
        <end position="364"/>
    </location>
</feature>